<gene>
    <name evidence="1" type="ORF">IAA60_07540</name>
</gene>
<dbReference type="Gene3D" id="1.25.10.90">
    <property type="match status" value="1"/>
</dbReference>
<proteinExistence type="predicted"/>
<name>A0A9D1KQI5_9FIRM</name>
<evidence type="ECO:0000313" key="1">
    <source>
        <dbReference type="EMBL" id="HIT85740.1"/>
    </source>
</evidence>
<sequence>MNEISLPPVWDKDGYSMFREALAAMGEEKLKKFHSGLIPGAPQMYGIRIPVLRKISKEILKTDYKSYLALEKQPYHEETIIEGLVLAGIKCGYGETLDNMHRFIPKITNWAINDTVVFREIKKHTDSFINDADEFVFSDNPWAQRFGLSHLMSFCLTDKHIDAVLDKVGKVDSDFYYVQMMQAWLVATAAAKQREKTLEFLKRGSLNETTLKMTAQKMRDSYRISKDDKAFVTSLY</sequence>
<dbReference type="AlphaFoldDB" id="A0A9D1KQI5"/>
<accession>A0A9D1KQI5</accession>
<reference evidence="1" key="2">
    <citation type="journal article" date="2021" name="PeerJ">
        <title>Extensive microbial diversity within the chicken gut microbiome revealed by metagenomics and culture.</title>
        <authorList>
            <person name="Gilroy R."/>
            <person name="Ravi A."/>
            <person name="Getino M."/>
            <person name="Pursley I."/>
            <person name="Horton D.L."/>
            <person name="Alikhan N.F."/>
            <person name="Baker D."/>
            <person name="Gharbi K."/>
            <person name="Hall N."/>
            <person name="Watson M."/>
            <person name="Adriaenssens E.M."/>
            <person name="Foster-Nyarko E."/>
            <person name="Jarju S."/>
            <person name="Secka A."/>
            <person name="Antonio M."/>
            <person name="Oren A."/>
            <person name="Chaudhuri R.R."/>
            <person name="La Ragione R."/>
            <person name="Hildebrand F."/>
            <person name="Pallen M.J."/>
        </authorList>
    </citation>
    <scope>NUCLEOTIDE SEQUENCE</scope>
    <source>
        <strain evidence="1">CHK181-108</strain>
    </source>
</reference>
<dbReference type="Proteomes" id="UP000824165">
    <property type="component" value="Unassembled WGS sequence"/>
</dbReference>
<dbReference type="InterPro" id="IPR014825">
    <property type="entry name" value="DNA_alkylation"/>
</dbReference>
<evidence type="ECO:0000313" key="2">
    <source>
        <dbReference type="Proteomes" id="UP000824165"/>
    </source>
</evidence>
<protein>
    <submittedName>
        <fullName evidence="1">DNA alkylation repair protein</fullName>
    </submittedName>
</protein>
<dbReference type="CDD" id="cd06561">
    <property type="entry name" value="AlkD_like"/>
    <property type="match status" value="1"/>
</dbReference>
<dbReference type="PANTHER" id="PTHR34070:SF1">
    <property type="entry name" value="DNA ALKYLATION REPAIR PROTEIN"/>
    <property type="match status" value="1"/>
</dbReference>
<dbReference type="InterPro" id="IPR016024">
    <property type="entry name" value="ARM-type_fold"/>
</dbReference>
<dbReference type="EMBL" id="DVLU01000073">
    <property type="protein sequence ID" value="HIT85740.1"/>
    <property type="molecule type" value="Genomic_DNA"/>
</dbReference>
<dbReference type="PANTHER" id="PTHR34070">
    <property type="entry name" value="ARMADILLO-TYPE FOLD"/>
    <property type="match status" value="1"/>
</dbReference>
<comment type="caution">
    <text evidence="1">The sequence shown here is derived from an EMBL/GenBank/DDBJ whole genome shotgun (WGS) entry which is preliminary data.</text>
</comment>
<dbReference type="Pfam" id="PF08713">
    <property type="entry name" value="DNA_alkylation"/>
    <property type="match status" value="1"/>
</dbReference>
<organism evidence="1 2">
    <name type="scientific">Candidatus Ornithomonoglobus intestinigallinarum</name>
    <dbReference type="NCBI Taxonomy" id="2840894"/>
    <lineage>
        <taxon>Bacteria</taxon>
        <taxon>Bacillati</taxon>
        <taxon>Bacillota</taxon>
        <taxon>Clostridia</taxon>
        <taxon>Candidatus Ornithomonoglobus</taxon>
    </lineage>
</organism>
<dbReference type="SUPFAM" id="SSF48371">
    <property type="entry name" value="ARM repeat"/>
    <property type="match status" value="1"/>
</dbReference>
<reference evidence="1" key="1">
    <citation type="submission" date="2020-10" db="EMBL/GenBank/DDBJ databases">
        <authorList>
            <person name="Gilroy R."/>
        </authorList>
    </citation>
    <scope>NUCLEOTIDE SEQUENCE</scope>
    <source>
        <strain evidence="1">CHK181-108</strain>
    </source>
</reference>